<sequence>MKEIHGRRNWKWWKSQIIQKYINGIFIWKKTMSFENNKYYMDKDSYEWCLRQSKILNTIDPQMNIQMRNHKLLTQITGELEHAVKCRLNQNFTLDDIANTSQDVRKRTNIGRYSPYESSGFREKQPFRVDFKDKHKKRVSEATKKRNSCHNCGSTDHYVNKFPKANKTAYTIGKVLGEEFPTEDSESDSG</sequence>
<reference evidence="1" key="1">
    <citation type="submission" date="2021-03" db="EMBL/GenBank/DDBJ databases">
        <title>Draft genome sequence of rust myrtle Austropuccinia psidii MF-1, a brazilian biotype.</title>
        <authorList>
            <person name="Quecine M.C."/>
            <person name="Pachon D.M.R."/>
            <person name="Bonatelli M.L."/>
            <person name="Correr F.H."/>
            <person name="Franceschini L.M."/>
            <person name="Leite T.F."/>
            <person name="Margarido G.R.A."/>
            <person name="Almeida C.A."/>
            <person name="Ferrarezi J.A."/>
            <person name="Labate C.A."/>
        </authorList>
    </citation>
    <scope>NUCLEOTIDE SEQUENCE</scope>
    <source>
        <strain evidence="1">MF-1</strain>
    </source>
</reference>
<proteinExistence type="predicted"/>
<evidence type="ECO:0000313" key="1">
    <source>
        <dbReference type="EMBL" id="MBW0491581.1"/>
    </source>
</evidence>
<dbReference type="EMBL" id="AVOT02011153">
    <property type="protein sequence ID" value="MBW0491581.1"/>
    <property type="molecule type" value="Genomic_DNA"/>
</dbReference>
<organism evidence="1 2">
    <name type="scientific">Austropuccinia psidii MF-1</name>
    <dbReference type="NCBI Taxonomy" id="1389203"/>
    <lineage>
        <taxon>Eukaryota</taxon>
        <taxon>Fungi</taxon>
        <taxon>Dikarya</taxon>
        <taxon>Basidiomycota</taxon>
        <taxon>Pucciniomycotina</taxon>
        <taxon>Pucciniomycetes</taxon>
        <taxon>Pucciniales</taxon>
        <taxon>Sphaerophragmiaceae</taxon>
        <taxon>Austropuccinia</taxon>
    </lineage>
</organism>
<comment type="caution">
    <text evidence="1">The sequence shown here is derived from an EMBL/GenBank/DDBJ whole genome shotgun (WGS) entry which is preliminary data.</text>
</comment>
<dbReference type="Proteomes" id="UP000765509">
    <property type="component" value="Unassembled WGS sequence"/>
</dbReference>
<dbReference type="AlphaFoldDB" id="A0A9Q3CUK7"/>
<accession>A0A9Q3CUK7</accession>
<keyword evidence="2" id="KW-1185">Reference proteome</keyword>
<protein>
    <submittedName>
        <fullName evidence="1">Uncharacterized protein</fullName>
    </submittedName>
</protein>
<name>A0A9Q3CUK7_9BASI</name>
<gene>
    <name evidence="1" type="ORF">O181_031296</name>
</gene>
<evidence type="ECO:0000313" key="2">
    <source>
        <dbReference type="Proteomes" id="UP000765509"/>
    </source>
</evidence>